<accession>A0ABV5PHE5</accession>
<feature type="region of interest" description="Disordered" evidence="1">
    <location>
        <begin position="52"/>
        <end position="78"/>
    </location>
</feature>
<gene>
    <name evidence="2" type="ORF">ACFFTU_22025</name>
</gene>
<dbReference type="EMBL" id="JBHMCR010000010">
    <property type="protein sequence ID" value="MFB9522625.1"/>
    <property type="molecule type" value="Genomic_DNA"/>
</dbReference>
<feature type="compositionally biased region" description="Gly residues" evidence="1">
    <location>
        <begin position="54"/>
        <end position="69"/>
    </location>
</feature>
<evidence type="ECO:0000313" key="2">
    <source>
        <dbReference type="EMBL" id="MFB9522625.1"/>
    </source>
</evidence>
<evidence type="ECO:0000256" key="1">
    <source>
        <dbReference type="SAM" id="MobiDB-lite"/>
    </source>
</evidence>
<protein>
    <recommendedName>
        <fullName evidence="4">Lipoprotein</fullName>
    </recommendedName>
</protein>
<feature type="region of interest" description="Disordered" evidence="1">
    <location>
        <begin position="1"/>
        <end position="29"/>
    </location>
</feature>
<sequence>MRRTKGTTRTSSTTGARRAGEQTRATRPSPRVWAVAALLAATVLTGCQNPFSGDGNGDGNGNGATGGGPARAADSLPAAPSGHGAVFLDVRECSSYGKAPREVSCRSERAAAKVTARYNGQAGNGPSCPATTDFVLHISEARPPGDTRGDENGDGVVPRGYACMRNLTDPHPGDPGGGGGPHTIVGDCLYGAGGGQVEETPCDGSGGRSPEYRVSRAVDARPDCPPATRLYVQLGGGKPVGCARPV</sequence>
<proteinExistence type="predicted"/>
<keyword evidence="3" id="KW-1185">Reference proteome</keyword>
<name>A0ABV5PHE5_STRCM</name>
<reference evidence="2 3" key="1">
    <citation type="submission" date="2024-09" db="EMBL/GenBank/DDBJ databases">
        <authorList>
            <person name="Sun Q."/>
            <person name="Mori K."/>
        </authorList>
    </citation>
    <scope>NUCLEOTIDE SEQUENCE [LARGE SCALE GENOMIC DNA]</scope>
    <source>
        <strain evidence="2 3">JCM 4362</strain>
    </source>
</reference>
<dbReference type="Proteomes" id="UP001589718">
    <property type="component" value="Unassembled WGS sequence"/>
</dbReference>
<dbReference type="RefSeq" id="WP_345222807.1">
    <property type="nucleotide sequence ID" value="NZ_BAAAXE010000013.1"/>
</dbReference>
<evidence type="ECO:0000313" key="3">
    <source>
        <dbReference type="Proteomes" id="UP001589718"/>
    </source>
</evidence>
<evidence type="ECO:0008006" key="4">
    <source>
        <dbReference type="Google" id="ProtNLM"/>
    </source>
</evidence>
<organism evidence="2 3">
    <name type="scientific">Streptomyces cremeus</name>
    <dbReference type="NCBI Taxonomy" id="66881"/>
    <lineage>
        <taxon>Bacteria</taxon>
        <taxon>Bacillati</taxon>
        <taxon>Actinomycetota</taxon>
        <taxon>Actinomycetes</taxon>
        <taxon>Kitasatosporales</taxon>
        <taxon>Streptomycetaceae</taxon>
        <taxon>Streptomyces</taxon>
    </lineage>
</organism>
<feature type="compositionally biased region" description="Low complexity" evidence="1">
    <location>
        <begin position="7"/>
        <end position="17"/>
    </location>
</feature>
<comment type="caution">
    <text evidence="2">The sequence shown here is derived from an EMBL/GenBank/DDBJ whole genome shotgun (WGS) entry which is preliminary data.</text>
</comment>